<dbReference type="SUPFAM" id="SSF46785">
    <property type="entry name" value="Winged helix' DNA-binding domain"/>
    <property type="match status" value="1"/>
</dbReference>
<dbReference type="GO" id="GO:0003700">
    <property type="term" value="F:DNA-binding transcription factor activity"/>
    <property type="evidence" value="ECO:0007669"/>
    <property type="project" value="InterPro"/>
</dbReference>
<dbReference type="SMART" id="SM00418">
    <property type="entry name" value="HTH_ARSR"/>
    <property type="match status" value="1"/>
</dbReference>
<protein>
    <submittedName>
        <fullName evidence="5">Transcriptional regulator</fullName>
    </submittedName>
</protein>
<accession>A0A084UC75</accession>
<dbReference type="AlphaFoldDB" id="A0A084UC75"/>
<dbReference type="InterPro" id="IPR051081">
    <property type="entry name" value="HTH_MetalResp_TranReg"/>
</dbReference>
<evidence type="ECO:0000313" key="6">
    <source>
        <dbReference type="Proteomes" id="UP000053675"/>
    </source>
</evidence>
<dbReference type="InterPro" id="IPR036388">
    <property type="entry name" value="WH-like_DNA-bd_sf"/>
</dbReference>
<keyword evidence="6" id="KW-1185">Reference proteome</keyword>
<dbReference type="PATRIC" id="fig|472175.3.peg.1607"/>
<evidence type="ECO:0000259" key="4">
    <source>
        <dbReference type="PROSITE" id="PS50987"/>
    </source>
</evidence>
<evidence type="ECO:0000256" key="2">
    <source>
        <dbReference type="ARBA" id="ARBA00023125"/>
    </source>
</evidence>
<name>A0A084UC75_9HYPH</name>
<sequence length="98" mass="11118">MLARRFAAMAHPARLAILQQLAAQDACCCKDVVGRVGLAQSTVSQHLKILQEAGLVDYRQERPRSRYTINRRVLDETRARMNHFLDDCCTRQVPAGHE</sequence>
<dbReference type="STRING" id="472175.EL18_01598"/>
<proteinExistence type="predicted"/>
<dbReference type="CDD" id="cd00090">
    <property type="entry name" value="HTH_ARSR"/>
    <property type="match status" value="1"/>
</dbReference>
<dbReference type="InterPro" id="IPR001845">
    <property type="entry name" value="HTH_ArsR_DNA-bd_dom"/>
</dbReference>
<organism evidence="5 6">
    <name type="scientific">Nitratireductor basaltis</name>
    <dbReference type="NCBI Taxonomy" id="472175"/>
    <lineage>
        <taxon>Bacteria</taxon>
        <taxon>Pseudomonadati</taxon>
        <taxon>Pseudomonadota</taxon>
        <taxon>Alphaproteobacteria</taxon>
        <taxon>Hyphomicrobiales</taxon>
        <taxon>Phyllobacteriaceae</taxon>
        <taxon>Nitratireductor</taxon>
    </lineage>
</organism>
<evidence type="ECO:0000256" key="3">
    <source>
        <dbReference type="ARBA" id="ARBA00023163"/>
    </source>
</evidence>
<dbReference type="Pfam" id="PF01022">
    <property type="entry name" value="HTH_5"/>
    <property type="match status" value="1"/>
</dbReference>
<dbReference type="EMBL" id="JMQM01000001">
    <property type="protein sequence ID" value="KFB10561.1"/>
    <property type="molecule type" value="Genomic_DNA"/>
</dbReference>
<dbReference type="PANTHER" id="PTHR33154">
    <property type="entry name" value="TRANSCRIPTIONAL REGULATOR, ARSR FAMILY"/>
    <property type="match status" value="1"/>
</dbReference>
<dbReference type="GO" id="GO:0003677">
    <property type="term" value="F:DNA binding"/>
    <property type="evidence" value="ECO:0007669"/>
    <property type="project" value="UniProtKB-KW"/>
</dbReference>
<dbReference type="Proteomes" id="UP000053675">
    <property type="component" value="Unassembled WGS sequence"/>
</dbReference>
<dbReference type="Gene3D" id="1.10.10.10">
    <property type="entry name" value="Winged helix-like DNA-binding domain superfamily/Winged helix DNA-binding domain"/>
    <property type="match status" value="1"/>
</dbReference>
<dbReference type="PANTHER" id="PTHR33154:SF15">
    <property type="entry name" value="REGULATORY PROTEIN ARSR"/>
    <property type="match status" value="1"/>
</dbReference>
<dbReference type="eggNOG" id="COG0640">
    <property type="taxonomic scope" value="Bacteria"/>
</dbReference>
<dbReference type="PROSITE" id="PS50987">
    <property type="entry name" value="HTH_ARSR_2"/>
    <property type="match status" value="1"/>
</dbReference>
<dbReference type="PRINTS" id="PR00778">
    <property type="entry name" value="HTHARSR"/>
</dbReference>
<evidence type="ECO:0000256" key="1">
    <source>
        <dbReference type="ARBA" id="ARBA00023015"/>
    </source>
</evidence>
<keyword evidence="3" id="KW-0804">Transcription</keyword>
<keyword evidence="1" id="KW-0805">Transcription regulation</keyword>
<comment type="caution">
    <text evidence="5">The sequence shown here is derived from an EMBL/GenBank/DDBJ whole genome shotgun (WGS) entry which is preliminary data.</text>
</comment>
<dbReference type="NCBIfam" id="NF033788">
    <property type="entry name" value="HTH_metalloreg"/>
    <property type="match status" value="1"/>
</dbReference>
<evidence type="ECO:0000313" key="5">
    <source>
        <dbReference type="EMBL" id="KFB10561.1"/>
    </source>
</evidence>
<feature type="domain" description="HTH arsR-type" evidence="4">
    <location>
        <begin position="1"/>
        <end position="88"/>
    </location>
</feature>
<gene>
    <name evidence="5" type="ORF">EL18_01598</name>
</gene>
<reference evidence="5 6" key="1">
    <citation type="submission" date="2014-05" db="EMBL/GenBank/DDBJ databases">
        <title>Draft Genome Sequence of Nitratireductor basaltis Strain UMTGB225, A Marine Bacterium Isolated from Green Barrel Tunicate.</title>
        <authorList>
            <person name="Gan H.Y."/>
        </authorList>
    </citation>
    <scope>NUCLEOTIDE SEQUENCE [LARGE SCALE GENOMIC DNA]</scope>
    <source>
        <strain evidence="5 6">UMTGB225</strain>
    </source>
</reference>
<dbReference type="InterPro" id="IPR036390">
    <property type="entry name" value="WH_DNA-bd_sf"/>
</dbReference>
<dbReference type="InterPro" id="IPR011991">
    <property type="entry name" value="ArsR-like_HTH"/>
</dbReference>
<keyword evidence="2" id="KW-0238">DNA-binding</keyword>